<protein>
    <recommendedName>
        <fullName evidence="2">DH domain-containing protein</fullName>
    </recommendedName>
</protein>
<dbReference type="Proteomes" id="UP000002624">
    <property type="component" value="Unassembled WGS sequence"/>
</dbReference>
<proteinExistence type="predicted"/>
<gene>
    <name evidence="3" type="ORF">HCDG_02021</name>
</gene>
<dbReference type="PANTHER" id="PTHR12673:SF159">
    <property type="entry name" value="LD03170P"/>
    <property type="match status" value="1"/>
</dbReference>
<feature type="region of interest" description="Disordered" evidence="1">
    <location>
        <begin position="106"/>
        <end position="135"/>
    </location>
</feature>
<feature type="domain" description="DH" evidence="2">
    <location>
        <begin position="163"/>
        <end position="416"/>
    </location>
</feature>
<dbReference type="HOGENOM" id="CLU_010210_1_0_1"/>
<dbReference type="PANTHER" id="PTHR12673">
    <property type="entry name" value="FACIOGENITAL DYSPLASIA PROTEIN"/>
    <property type="match status" value="1"/>
</dbReference>
<dbReference type="GO" id="GO:0005085">
    <property type="term" value="F:guanyl-nucleotide exchange factor activity"/>
    <property type="evidence" value="ECO:0007669"/>
    <property type="project" value="InterPro"/>
</dbReference>
<dbReference type="SUPFAM" id="SSF48065">
    <property type="entry name" value="DBL homology domain (DH-domain)"/>
    <property type="match status" value="1"/>
</dbReference>
<reference evidence="4" key="1">
    <citation type="submission" date="2009-05" db="EMBL/GenBank/DDBJ databases">
        <title>The genome sequence of Ajellomyces capsulatus strain H143.</title>
        <authorList>
            <person name="Champion M."/>
            <person name="Cuomo C.A."/>
            <person name="Ma L.-J."/>
            <person name="Henn M.R."/>
            <person name="Sil A."/>
            <person name="Goldman B."/>
            <person name="Young S.K."/>
            <person name="Kodira C.D."/>
            <person name="Zeng Q."/>
            <person name="Koehrsen M."/>
            <person name="Alvarado L."/>
            <person name="Berlin A.M."/>
            <person name="Borenstein D."/>
            <person name="Chen Z."/>
            <person name="Engels R."/>
            <person name="Freedman E."/>
            <person name="Gellesch M."/>
            <person name="Goldberg J."/>
            <person name="Griggs A."/>
            <person name="Gujja S."/>
            <person name="Heiman D.I."/>
            <person name="Hepburn T.A."/>
            <person name="Howarth C."/>
            <person name="Jen D."/>
            <person name="Larson L."/>
            <person name="Lewis B."/>
            <person name="Mehta T."/>
            <person name="Park D."/>
            <person name="Pearson M."/>
            <person name="Roberts A."/>
            <person name="Saif S."/>
            <person name="Shea T.D."/>
            <person name="Shenoy N."/>
            <person name="Sisk P."/>
            <person name="Stolte C."/>
            <person name="Sykes S."/>
            <person name="Walk T."/>
            <person name="White J."/>
            <person name="Yandava C."/>
            <person name="Klein B."/>
            <person name="McEwen J.G."/>
            <person name="Puccia R."/>
            <person name="Goldman G.H."/>
            <person name="Felipe M.S."/>
            <person name="Nino-Vega G."/>
            <person name="San-Blas G."/>
            <person name="Taylor J.W."/>
            <person name="Mendoza L."/>
            <person name="Galagan J.E."/>
            <person name="Nusbaum C."/>
            <person name="Birren B.W."/>
        </authorList>
    </citation>
    <scope>NUCLEOTIDE SEQUENCE [LARGE SCALE GENOMIC DNA]</scope>
    <source>
        <strain evidence="4">H143</strain>
    </source>
</reference>
<dbReference type="OMA" id="WTHIQDD"/>
<evidence type="ECO:0000259" key="2">
    <source>
        <dbReference type="PROSITE" id="PS50010"/>
    </source>
</evidence>
<dbReference type="PROSITE" id="PS50010">
    <property type="entry name" value="DH_2"/>
    <property type="match status" value="1"/>
</dbReference>
<dbReference type="InterPro" id="IPR000219">
    <property type="entry name" value="DH_dom"/>
</dbReference>
<dbReference type="EMBL" id="GG692420">
    <property type="protein sequence ID" value="EER43991.1"/>
    <property type="molecule type" value="Genomic_DNA"/>
</dbReference>
<dbReference type="AlphaFoldDB" id="C6H6H0"/>
<evidence type="ECO:0000256" key="1">
    <source>
        <dbReference type="SAM" id="MobiDB-lite"/>
    </source>
</evidence>
<feature type="compositionally biased region" description="Polar residues" evidence="1">
    <location>
        <begin position="106"/>
        <end position="134"/>
    </location>
</feature>
<sequence>MNSMGGSMEEDRQGQSFGVSSVSEPTAVSLIPASNQESHSFKRWIRSMRKRRTPNYDAPPRYVVGWPDDESKDESYRMFPTLYQSQPDRSSTASSSNLHTVKTASVGSLSMLTRPRTNTQTSTQRSACHSSAFSGSDARVSMESGRLTSTLSLDEGAWNRAVQRRQVIREILETEITYLAGLKALVEVLTTLGITETALQRSTLDLISLHEDLMAKLEGMMPRSDRVITPIWMTARRHIKFGNMDAGLTRANRKSVTTRKLREPIDSRIKSSKSVAAEPNEAAAVAKIMQSMLPKFKVYEDYGVKYQLVTKEIDLLRKSITSWQDFDHGIEALLKNVASTNTREAISNQCFTLGDLLMKDAANDHMSQPIQRVCKYQLFLAELLKNTPVADCPSSHSIIEVALQQTLSVSRDINRATGDPVAKDRIRKTMLLGEKLEFARKGDRSVLHDFGPIKVCGALHVTYQAKDSVTGEYMLCCLFSKYLLLAAPCEDNRKFNAVAVILVQGASIEPADNCIGLHCLYAPFSWKLVFEIRKQTFEILLTGCSEREASSWKDHLLRQSLAEIPNSLDENTITQKYSTTQLAMKPIGAIVFAGKVHDLTRRSSIHGSPFTTPSHTDCVRLLIKGTQAVPHENYIRPSTLGRSQSLQLARQSIVLCPKRQDRIRMEKALYDVWTCDVLPYPGMPAWRGEHLIRSSAESFIRRLSSRRPFTRRSSSLTTTITAKSIERTATYKEENSIDDYIGPIETFSSWTNSIKTQEIVHEEAKDDFDRRLFGGVDPHQRKGSSRGRGEKKEASSPSGNERNKPSLRKRWSVSIFKGNTPVLPSIAC</sequence>
<accession>C6H6H0</accession>
<evidence type="ECO:0000313" key="4">
    <source>
        <dbReference type="Proteomes" id="UP000002624"/>
    </source>
</evidence>
<dbReference type="OrthoDB" id="8059989at2759"/>
<feature type="region of interest" description="Disordered" evidence="1">
    <location>
        <begin position="1"/>
        <end position="42"/>
    </location>
</feature>
<name>C6H6H0_AJECH</name>
<dbReference type="InterPro" id="IPR035899">
    <property type="entry name" value="DBL_dom_sf"/>
</dbReference>
<dbReference type="VEuPathDB" id="FungiDB:HCDG_02021"/>
<feature type="compositionally biased region" description="Polar residues" evidence="1">
    <location>
        <begin position="14"/>
        <end position="38"/>
    </location>
</feature>
<dbReference type="Gene3D" id="1.20.900.10">
    <property type="entry name" value="Dbl homology (DH) domain"/>
    <property type="match status" value="1"/>
</dbReference>
<dbReference type="GO" id="GO:0005737">
    <property type="term" value="C:cytoplasm"/>
    <property type="evidence" value="ECO:0007669"/>
    <property type="project" value="TreeGrafter"/>
</dbReference>
<dbReference type="Pfam" id="PF00621">
    <property type="entry name" value="RhoGEF"/>
    <property type="match status" value="1"/>
</dbReference>
<evidence type="ECO:0000313" key="3">
    <source>
        <dbReference type="EMBL" id="EER43991.1"/>
    </source>
</evidence>
<dbReference type="STRING" id="544712.C6H6H0"/>
<organism evidence="3 4">
    <name type="scientific">Ajellomyces capsulatus (strain H143)</name>
    <name type="common">Darling's disease fungus</name>
    <name type="synonym">Histoplasma capsulatum</name>
    <dbReference type="NCBI Taxonomy" id="544712"/>
    <lineage>
        <taxon>Eukaryota</taxon>
        <taxon>Fungi</taxon>
        <taxon>Dikarya</taxon>
        <taxon>Ascomycota</taxon>
        <taxon>Pezizomycotina</taxon>
        <taxon>Eurotiomycetes</taxon>
        <taxon>Eurotiomycetidae</taxon>
        <taxon>Onygenales</taxon>
        <taxon>Ajellomycetaceae</taxon>
        <taxon>Histoplasma</taxon>
    </lineage>
</organism>
<dbReference type="InterPro" id="IPR051092">
    <property type="entry name" value="FYVE_RhoGEF_PH"/>
</dbReference>
<feature type="region of interest" description="Disordered" evidence="1">
    <location>
        <begin position="770"/>
        <end position="811"/>
    </location>
</feature>